<dbReference type="EMBL" id="MN740954">
    <property type="protein sequence ID" value="QHU19716.1"/>
    <property type="molecule type" value="Genomic_DNA"/>
</dbReference>
<proteinExistence type="predicted"/>
<dbReference type="AlphaFoldDB" id="A0A6C0KRE8"/>
<protein>
    <submittedName>
        <fullName evidence="1">Uncharacterized protein</fullName>
    </submittedName>
</protein>
<reference evidence="1" key="1">
    <citation type="journal article" date="2020" name="Nature">
        <title>Giant virus diversity and host interactions through global metagenomics.</title>
        <authorList>
            <person name="Schulz F."/>
            <person name="Roux S."/>
            <person name="Paez-Espino D."/>
            <person name="Jungbluth S."/>
            <person name="Walsh D.A."/>
            <person name="Denef V.J."/>
            <person name="McMahon K.D."/>
            <person name="Konstantinidis K.T."/>
            <person name="Eloe-Fadrosh E.A."/>
            <person name="Kyrpides N.C."/>
            <person name="Woyke T."/>
        </authorList>
    </citation>
    <scope>NUCLEOTIDE SEQUENCE</scope>
    <source>
        <strain evidence="1">GVMAG-S-3300013014-113</strain>
    </source>
</reference>
<evidence type="ECO:0000313" key="1">
    <source>
        <dbReference type="EMBL" id="QHU19716.1"/>
    </source>
</evidence>
<accession>A0A6C0KRE8</accession>
<name>A0A6C0KRE8_9ZZZZ</name>
<organism evidence="1">
    <name type="scientific">viral metagenome</name>
    <dbReference type="NCBI Taxonomy" id="1070528"/>
    <lineage>
        <taxon>unclassified sequences</taxon>
        <taxon>metagenomes</taxon>
        <taxon>organismal metagenomes</taxon>
    </lineage>
</organism>
<sequence length="70" mass="8405">MDNTNTNENYIKGLIAKVVKFNACKLIYDVNREKVVVCFKFNENYYDLSDDIKYNIKCYLEKNYSLFLEK</sequence>